<evidence type="ECO:0000256" key="8">
    <source>
        <dbReference type="ARBA" id="ARBA00022982"/>
    </source>
</evidence>
<dbReference type="EC" id="1.10.3.-" evidence="13"/>
<dbReference type="GO" id="GO:0005886">
    <property type="term" value="C:plasma membrane"/>
    <property type="evidence" value="ECO:0007669"/>
    <property type="project" value="UniProtKB-SubCell"/>
</dbReference>
<evidence type="ECO:0000313" key="14">
    <source>
        <dbReference type="Proteomes" id="UP000015347"/>
    </source>
</evidence>
<dbReference type="PIRSF" id="PIRSF000267">
    <property type="entry name" value="Cyt_oxidse_sub2"/>
    <property type="match status" value="1"/>
</dbReference>
<dbReference type="PANTHER" id="PTHR43141:SF5">
    <property type="entry name" value="CYTOCHROME BD-I UBIQUINOL OXIDASE SUBUNIT 2"/>
    <property type="match status" value="1"/>
</dbReference>
<evidence type="ECO:0000256" key="4">
    <source>
        <dbReference type="ARBA" id="ARBA00022475"/>
    </source>
</evidence>
<proteinExistence type="inferred from homology"/>
<dbReference type="GO" id="GO:0016682">
    <property type="term" value="F:oxidoreductase activity, acting on diphenols and related substances as donors, oxygen as acceptor"/>
    <property type="evidence" value="ECO:0007669"/>
    <property type="project" value="TreeGrafter"/>
</dbReference>
<evidence type="ECO:0000256" key="9">
    <source>
        <dbReference type="ARBA" id="ARBA00022989"/>
    </source>
</evidence>
<feature type="transmembrane region" description="Helical" evidence="12">
    <location>
        <begin position="174"/>
        <end position="199"/>
    </location>
</feature>
<dbReference type="STRING" id="1123237.Salmuc_05407"/>
<accession>S9RP39</accession>
<dbReference type="GO" id="GO:0070069">
    <property type="term" value="C:cytochrome complex"/>
    <property type="evidence" value="ECO:0007669"/>
    <property type="project" value="TreeGrafter"/>
</dbReference>
<dbReference type="Proteomes" id="UP000015347">
    <property type="component" value="Unassembled WGS sequence"/>
</dbReference>
<feature type="transmembrane region" description="Helical" evidence="12">
    <location>
        <begin position="14"/>
        <end position="33"/>
    </location>
</feature>
<keyword evidence="10" id="KW-0408">Iron</keyword>
<dbReference type="GO" id="GO:0019646">
    <property type="term" value="P:aerobic electron transport chain"/>
    <property type="evidence" value="ECO:0007669"/>
    <property type="project" value="TreeGrafter"/>
</dbReference>
<keyword evidence="6 12" id="KW-0812">Transmembrane</keyword>
<dbReference type="InterPro" id="IPR003317">
    <property type="entry name" value="Cyt-d_oxidase_su2"/>
</dbReference>
<comment type="subcellular location">
    <subcellularLocation>
        <location evidence="1">Cell membrane</location>
        <topology evidence="1">Multi-pass membrane protein</topology>
    </subcellularLocation>
</comment>
<keyword evidence="3" id="KW-0813">Transport</keyword>
<comment type="similarity">
    <text evidence="2">Belongs to the cytochrome ubiquinol oxidase subunit 2 family.</text>
</comment>
<comment type="caution">
    <text evidence="13">The sequence shown here is derived from an EMBL/GenBank/DDBJ whole genome shotgun (WGS) entry which is preliminary data.</text>
</comment>
<keyword evidence="5" id="KW-0349">Heme</keyword>
<dbReference type="OrthoDB" id="9776710at2"/>
<name>S9RP39_9RHOB</name>
<organism evidence="13 14">
    <name type="scientific">Salipiger mucosus DSM 16094</name>
    <dbReference type="NCBI Taxonomy" id="1123237"/>
    <lineage>
        <taxon>Bacteria</taxon>
        <taxon>Pseudomonadati</taxon>
        <taxon>Pseudomonadota</taxon>
        <taxon>Alphaproteobacteria</taxon>
        <taxon>Rhodobacterales</taxon>
        <taxon>Roseobacteraceae</taxon>
        <taxon>Salipiger</taxon>
    </lineage>
</organism>
<dbReference type="NCBIfam" id="TIGR00203">
    <property type="entry name" value="cydB"/>
    <property type="match status" value="1"/>
</dbReference>
<dbReference type="Pfam" id="PF02322">
    <property type="entry name" value="Cyt_bd_oxida_II"/>
    <property type="match status" value="1"/>
</dbReference>
<dbReference type="EMBL" id="APVH01000068">
    <property type="protein sequence ID" value="EPX75769.1"/>
    <property type="molecule type" value="Genomic_DNA"/>
</dbReference>
<keyword evidence="4" id="KW-1003">Cell membrane</keyword>
<sequence>MVLHEFISFEVLRVIWWALVGVLLIGFALTDGFDMGTGALLPFVARTDTERRVVINTVGPVWEGNQVWFILGGGAIFAAWPPLYAVSFSGFYLAMFAVLAALILRPVGFKYRSKRESQSWRNGWDWALFIGGAVPALLFGVAVGNVLLGVPFHLTDDLMPMYDGSFYGKFLGLLRPFALLAGVVSLSMLLMHGAAWLTLKTEGWVQIRARSIGTVAGVVAAAGYALAGLWLAVGVDGFAIAGEIVTDGPSNPLHSEVTHGGTWLAAYAARPWIAVAPLMGFAGIAMAVRGLREGHEVSTLLWSKLGITGIIASVGLTMFPFILPSTVDPDSSLTVWDASSSHLTLFVMLVATAIFMPLILAYTAWVYRVLWGKVTEDDVTGAGHSY</sequence>
<reference evidence="14" key="1">
    <citation type="journal article" date="2014" name="Stand. Genomic Sci.">
        <title>Genome sequence of the exopolysaccharide-producing Salipiger mucosus type strain (DSM 16094(T)), a moderately halophilic member of the Roseobacter clade.</title>
        <authorList>
            <person name="Riedel T."/>
            <person name="Spring S."/>
            <person name="Fiebig A."/>
            <person name="Petersen J."/>
            <person name="Kyrpides N.C."/>
            <person name="Goker M."/>
            <person name="Klenk H.P."/>
        </authorList>
    </citation>
    <scope>NUCLEOTIDE SEQUENCE [LARGE SCALE GENOMIC DNA]</scope>
    <source>
        <strain evidence="14">DSM 16094</strain>
    </source>
</reference>
<feature type="transmembrane region" description="Helical" evidence="12">
    <location>
        <begin position="126"/>
        <end position="154"/>
    </location>
</feature>
<protein>
    <submittedName>
        <fullName evidence="13">Cytochrome d ubiquinol oxidase subunit II</fullName>
        <ecNumber evidence="13">1.10.3.-</ecNumber>
    </submittedName>
</protein>
<feature type="transmembrane region" description="Helical" evidence="12">
    <location>
        <begin position="211"/>
        <end position="233"/>
    </location>
</feature>
<dbReference type="HOGENOM" id="CLU_049294_0_1_5"/>
<gene>
    <name evidence="13" type="ORF">Salmuc_05407</name>
</gene>
<keyword evidence="7" id="KW-0479">Metal-binding</keyword>
<dbReference type="GO" id="GO:0009055">
    <property type="term" value="F:electron transfer activity"/>
    <property type="evidence" value="ECO:0007669"/>
    <property type="project" value="TreeGrafter"/>
</dbReference>
<evidence type="ECO:0000256" key="2">
    <source>
        <dbReference type="ARBA" id="ARBA00007543"/>
    </source>
</evidence>
<evidence type="ECO:0000256" key="5">
    <source>
        <dbReference type="ARBA" id="ARBA00022617"/>
    </source>
</evidence>
<feature type="transmembrane region" description="Helical" evidence="12">
    <location>
        <begin position="83"/>
        <end position="105"/>
    </location>
</feature>
<dbReference type="PANTHER" id="PTHR43141">
    <property type="entry name" value="CYTOCHROME BD2 SUBUNIT II"/>
    <property type="match status" value="1"/>
</dbReference>
<evidence type="ECO:0000256" key="3">
    <source>
        <dbReference type="ARBA" id="ARBA00022448"/>
    </source>
</evidence>
<evidence type="ECO:0000256" key="7">
    <source>
        <dbReference type="ARBA" id="ARBA00022723"/>
    </source>
</evidence>
<dbReference type="AlphaFoldDB" id="S9RP39"/>
<evidence type="ECO:0000256" key="10">
    <source>
        <dbReference type="ARBA" id="ARBA00023004"/>
    </source>
</evidence>
<dbReference type="RefSeq" id="WP_020041849.1">
    <property type="nucleotide sequence ID" value="NZ_KE557288.1"/>
</dbReference>
<evidence type="ECO:0000256" key="11">
    <source>
        <dbReference type="ARBA" id="ARBA00023136"/>
    </source>
</evidence>
<feature type="transmembrane region" description="Helical" evidence="12">
    <location>
        <begin position="300"/>
        <end position="323"/>
    </location>
</feature>
<evidence type="ECO:0000256" key="1">
    <source>
        <dbReference type="ARBA" id="ARBA00004651"/>
    </source>
</evidence>
<keyword evidence="8" id="KW-0249">Electron transport</keyword>
<evidence type="ECO:0000256" key="12">
    <source>
        <dbReference type="SAM" id="Phobius"/>
    </source>
</evidence>
<dbReference type="eggNOG" id="COG1294">
    <property type="taxonomic scope" value="Bacteria"/>
</dbReference>
<keyword evidence="11 12" id="KW-0472">Membrane</keyword>
<feature type="transmembrane region" description="Helical" evidence="12">
    <location>
        <begin position="343"/>
        <end position="367"/>
    </location>
</feature>
<keyword evidence="13" id="KW-0560">Oxidoreductase</keyword>
<keyword evidence="9 12" id="KW-1133">Transmembrane helix</keyword>
<evidence type="ECO:0000256" key="6">
    <source>
        <dbReference type="ARBA" id="ARBA00022692"/>
    </source>
</evidence>
<dbReference type="GO" id="GO:0046872">
    <property type="term" value="F:metal ion binding"/>
    <property type="evidence" value="ECO:0007669"/>
    <property type="project" value="UniProtKB-KW"/>
</dbReference>
<evidence type="ECO:0000313" key="13">
    <source>
        <dbReference type="EMBL" id="EPX75769.1"/>
    </source>
</evidence>
<feature type="transmembrane region" description="Helical" evidence="12">
    <location>
        <begin position="269"/>
        <end position="288"/>
    </location>
</feature>
<keyword evidence="14" id="KW-1185">Reference proteome</keyword>